<keyword evidence="4" id="KW-1185">Reference proteome</keyword>
<feature type="transmembrane region" description="Helical" evidence="2">
    <location>
        <begin position="108"/>
        <end position="130"/>
    </location>
</feature>
<feature type="transmembrane region" description="Helical" evidence="2">
    <location>
        <begin position="63"/>
        <end position="88"/>
    </location>
</feature>
<evidence type="ECO:0000313" key="4">
    <source>
        <dbReference type="Proteomes" id="UP000297245"/>
    </source>
</evidence>
<feature type="compositionally biased region" description="Basic and acidic residues" evidence="1">
    <location>
        <begin position="255"/>
        <end position="281"/>
    </location>
</feature>
<organism evidence="3 4">
    <name type="scientific">Dendrothele bispora (strain CBS 962.96)</name>
    <dbReference type="NCBI Taxonomy" id="1314807"/>
    <lineage>
        <taxon>Eukaryota</taxon>
        <taxon>Fungi</taxon>
        <taxon>Dikarya</taxon>
        <taxon>Basidiomycota</taxon>
        <taxon>Agaricomycotina</taxon>
        <taxon>Agaricomycetes</taxon>
        <taxon>Agaricomycetidae</taxon>
        <taxon>Agaricales</taxon>
        <taxon>Agaricales incertae sedis</taxon>
        <taxon>Dendrothele</taxon>
    </lineage>
</organism>
<feature type="region of interest" description="Disordered" evidence="1">
    <location>
        <begin position="233"/>
        <end position="281"/>
    </location>
</feature>
<evidence type="ECO:0000313" key="3">
    <source>
        <dbReference type="EMBL" id="THU93359.1"/>
    </source>
</evidence>
<protein>
    <submittedName>
        <fullName evidence="3">Uncharacterized protein</fullName>
    </submittedName>
</protein>
<gene>
    <name evidence="3" type="ORF">K435DRAFT_903943</name>
</gene>
<keyword evidence="2" id="KW-1133">Transmembrane helix</keyword>
<dbReference type="Proteomes" id="UP000297245">
    <property type="component" value="Unassembled WGS sequence"/>
</dbReference>
<dbReference type="EMBL" id="ML179251">
    <property type="protein sequence ID" value="THU93359.1"/>
    <property type="molecule type" value="Genomic_DNA"/>
</dbReference>
<sequence length="565" mass="64168">MSGFAGQIGCIESSSSFKSLSTADNSQKENEANMLEREALQDDQFTIPLLQGQKYRENLLPKLNFGGISIVMALSRFLLLIQYSFAYHHALWVKGAPKNHWDPLYRPFFVHILSLWFSTTCFLLAFGVIGDNPDKDDQIIKLALWYFPLLVEVAAHFVAISGPYREWVHYSSESISEHNATVFIIILGGGLDNITHGFQLIVGNVSFGWRSLGLISCGVLIFLLLFASNYHTPEPEEGEKKRKKEEGEEEEEEEGEKKKKEDEKEEKEKKEKEKKEKEKKEKEGKSKRVLGAFFFRFFYLSAVIINLEAISAMLKVGTVGAGLGIPLEFLRESQRIMESKGFGRSLNESDYMSSDIPKQLEKQGLELEILLNSINPWIDNATSQNPPDFVLPYNALLRVDEQIIEVVLQNLDSYPTDDLLIAKMDSFYYSLPTNYTLVNNVTFRDIVESVVVSKAMPALWLYGSGGAFLITLGLSSLIGQWPRDKFEWGQILSRFLFGASIALLSVLNLNSSGDILTEDHHYAGSRIWFLAIHSWILPLYAFALLVERVIELVWFFDNDTELWSS</sequence>
<keyword evidence="2" id="KW-0472">Membrane</keyword>
<name>A0A4S8LUU5_DENBC</name>
<feature type="transmembrane region" description="Helical" evidence="2">
    <location>
        <begin position="491"/>
        <end position="507"/>
    </location>
</feature>
<feature type="transmembrane region" description="Helical" evidence="2">
    <location>
        <begin position="527"/>
        <end position="546"/>
    </location>
</feature>
<reference evidence="3 4" key="1">
    <citation type="journal article" date="2019" name="Nat. Ecol. Evol.">
        <title>Megaphylogeny resolves global patterns of mushroom evolution.</title>
        <authorList>
            <person name="Varga T."/>
            <person name="Krizsan K."/>
            <person name="Foldi C."/>
            <person name="Dima B."/>
            <person name="Sanchez-Garcia M."/>
            <person name="Sanchez-Ramirez S."/>
            <person name="Szollosi G.J."/>
            <person name="Szarkandi J.G."/>
            <person name="Papp V."/>
            <person name="Albert L."/>
            <person name="Andreopoulos W."/>
            <person name="Angelini C."/>
            <person name="Antonin V."/>
            <person name="Barry K.W."/>
            <person name="Bougher N.L."/>
            <person name="Buchanan P."/>
            <person name="Buyck B."/>
            <person name="Bense V."/>
            <person name="Catcheside P."/>
            <person name="Chovatia M."/>
            <person name="Cooper J."/>
            <person name="Damon W."/>
            <person name="Desjardin D."/>
            <person name="Finy P."/>
            <person name="Geml J."/>
            <person name="Haridas S."/>
            <person name="Hughes K."/>
            <person name="Justo A."/>
            <person name="Karasinski D."/>
            <person name="Kautmanova I."/>
            <person name="Kiss B."/>
            <person name="Kocsube S."/>
            <person name="Kotiranta H."/>
            <person name="LaButti K.M."/>
            <person name="Lechner B.E."/>
            <person name="Liimatainen K."/>
            <person name="Lipzen A."/>
            <person name="Lukacs Z."/>
            <person name="Mihaltcheva S."/>
            <person name="Morgado L.N."/>
            <person name="Niskanen T."/>
            <person name="Noordeloos M.E."/>
            <person name="Ohm R.A."/>
            <person name="Ortiz-Santana B."/>
            <person name="Ovrebo C."/>
            <person name="Racz N."/>
            <person name="Riley R."/>
            <person name="Savchenko A."/>
            <person name="Shiryaev A."/>
            <person name="Soop K."/>
            <person name="Spirin V."/>
            <person name="Szebenyi C."/>
            <person name="Tomsovsky M."/>
            <person name="Tulloss R.E."/>
            <person name="Uehling J."/>
            <person name="Grigoriev I.V."/>
            <person name="Vagvolgyi C."/>
            <person name="Papp T."/>
            <person name="Martin F.M."/>
            <person name="Miettinen O."/>
            <person name="Hibbett D.S."/>
            <person name="Nagy L.G."/>
        </authorList>
    </citation>
    <scope>NUCLEOTIDE SEQUENCE [LARGE SCALE GENOMIC DNA]</scope>
    <source>
        <strain evidence="3 4">CBS 962.96</strain>
    </source>
</reference>
<evidence type="ECO:0000256" key="2">
    <source>
        <dbReference type="SAM" id="Phobius"/>
    </source>
</evidence>
<dbReference type="AlphaFoldDB" id="A0A4S8LUU5"/>
<feature type="transmembrane region" description="Helical" evidence="2">
    <location>
        <begin position="459"/>
        <end position="479"/>
    </location>
</feature>
<accession>A0A4S8LUU5</accession>
<feature type="transmembrane region" description="Helical" evidence="2">
    <location>
        <begin position="142"/>
        <end position="164"/>
    </location>
</feature>
<feature type="transmembrane region" description="Helical" evidence="2">
    <location>
        <begin position="289"/>
        <end position="307"/>
    </location>
</feature>
<dbReference type="OrthoDB" id="3243926at2759"/>
<evidence type="ECO:0000256" key="1">
    <source>
        <dbReference type="SAM" id="MobiDB-lite"/>
    </source>
</evidence>
<proteinExistence type="predicted"/>
<keyword evidence="2" id="KW-0812">Transmembrane</keyword>
<feature type="transmembrane region" description="Helical" evidence="2">
    <location>
        <begin position="207"/>
        <end position="227"/>
    </location>
</feature>